<dbReference type="Pfam" id="PF00118">
    <property type="entry name" value="Cpn60_TCP1"/>
    <property type="match status" value="1"/>
</dbReference>
<gene>
    <name evidence="3" type="ORF">A4U43_C04F9060</name>
</gene>
<accession>A0A5P1F240</accession>
<evidence type="ECO:0000256" key="1">
    <source>
        <dbReference type="ARBA" id="ARBA00006607"/>
    </source>
</evidence>
<name>A0A5P1F240_ASPOF</name>
<keyword evidence="4" id="KW-1185">Reference proteome</keyword>
<keyword evidence="2" id="KW-0143">Chaperone</keyword>
<protein>
    <submittedName>
        <fullName evidence="3">Uncharacterized protein</fullName>
    </submittedName>
</protein>
<dbReference type="AlphaFoldDB" id="A0A5P1F240"/>
<dbReference type="GO" id="GO:0042026">
    <property type="term" value="P:protein refolding"/>
    <property type="evidence" value="ECO:0007669"/>
    <property type="project" value="InterPro"/>
</dbReference>
<dbReference type="PANTHER" id="PTHR45633">
    <property type="entry name" value="60 KDA HEAT SHOCK PROTEIN, MITOCHONDRIAL"/>
    <property type="match status" value="1"/>
</dbReference>
<dbReference type="Proteomes" id="UP000243459">
    <property type="component" value="Chromosome 4"/>
</dbReference>
<organism evidence="3 4">
    <name type="scientific">Asparagus officinalis</name>
    <name type="common">Garden asparagus</name>
    <dbReference type="NCBI Taxonomy" id="4686"/>
    <lineage>
        <taxon>Eukaryota</taxon>
        <taxon>Viridiplantae</taxon>
        <taxon>Streptophyta</taxon>
        <taxon>Embryophyta</taxon>
        <taxon>Tracheophyta</taxon>
        <taxon>Spermatophyta</taxon>
        <taxon>Magnoliopsida</taxon>
        <taxon>Liliopsida</taxon>
        <taxon>Asparagales</taxon>
        <taxon>Asparagaceae</taxon>
        <taxon>Asparagoideae</taxon>
        <taxon>Asparagus</taxon>
    </lineage>
</organism>
<reference evidence="4" key="1">
    <citation type="journal article" date="2017" name="Nat. Commun.">
        <title>The asparagus genome sheds light on the origin and evolution of a young Y chromosome.</title>
        <authorList>
            <person name="Harkess A."/>
            <person name="Zhou J."/>
            <person name="Xu C."/>
            <person name="Bowers J.E."/>
            <person name="Van der Hulst R."/>
            <person name="Ayyampalayam S."/>
            <person name="Mercati F."/>
            <person name="Riccardi P."/>
            <person name="McKain M.R."/>
            <person name="Kakrana A."/>
            <person name="Tang H."/>
            <person name="Ray J."/>
            <person name="Groenendijk J."/>
            <person name="Arikit S."/>
            <person name="Mathioni S.M."/>
            <person name="Nakano M."/>
            <person name="Shan H."/>
            <person name="Telgmann-Rauber A."/>
            <person name="Kanno A."/>
            <person name="Yue Z."/>
            <person name="Chen H."/>
            <person name="Li W."/>
            <person name="Chen Y."/>
            <person name="Xu X."/>
            <person name="Zhang Y."/>
            <person name="Luo S."/>
            <person name="Chen H."/>
            <person name="Gao J."/>
            <person name="Mao Z."/>
            <person name="Pires J.C."/>
            <person name="Luo M."/>
            <person name="Kudrna D."/>
            <person name="Wing R.A."/>
            <person name="Meyers B.C."/>
            <person name="Yi K."/>
            <person name="Kong H."/>
            <person name="Lavrijsen P."/>
            <person name="Sunseri F."/>
            <person name="Falavigna A."/>
            <person name="Ye Y."/>
            <person name="Leebens-Mack J.H."/>
            <person name="Chen G."/>
        </authorList>
    </citation>
    <scope>NUCLEOTIDE SEQUENCE [LARGE SCALE GENOMIC DNA]</scope>
    <source>
        <strain evidence="4">cv. DH0086</strain>
    </source>
</reference>
<evidence type="ECO:0000256" key="2">
    <source>
        <dbReference type="ARBA" id="ARBA00023186"/>
    </source>
</evidence>
<dbReference type="InterPro" id="IPR027413">
    <property type="entry name" value="GROEL-like_equatorial_sf"/>
</dbReference>
<dbReference type="Gene3D" id="1.10.560.10">
    <property type="entry name" value="GroEL-like equatorial domain"/>
    <property type="match status" value="1"/>
</dbReference>
<dbReference type="Gramene" id="ONK71477">
    <property type="protein sequence ID" value="ONK71477"/>
    <property type="gene ID" value="A4U43_C04F9060"/>
</dbReference>
<sequence length="95" mass="10214">MLELMEVLSNDNPKYGYNAATGKYEDLMAAGIIDPTKVVRCCLEHAASVAKTFLTSDENPGVAKTFLTSDVVVVDIKEPEPIPAGNPMDNSGYGY</sequence>
<dbReference type="OMA" id="DFMSAGI"/>
<evidence type="ECO:0000313" key="3">
    <source>
        <dbReference type="EMBL" id="ONK71477.1"/>
    </source>
</evidence>
<comment type="similarity">
    <text evidence="1">Belongs to the chaperonin (HSP60) family.</text>
</comment>
<dbReference type="InterPro" id="IPR001844">
    <property type="entry name" value="Cpn60/GroEL"/>
</dbReference>
<evidence type="ECO:0000313" key="4">
    <source>
        <dbReference type="Proteomes" id="UP000243459"/>
    </source>
</evidence>
<dbReference type="InterPro" id="IPR002423">
    <property type="entry name" value="Cpn60/GroEL/TCP-1"/>
</dbReference>
<dbReference type="EMBL" id="CM007384">
    <property type="protein sequence ID" value="ONK71477.1"/>
    <property type="molecule type" value="Genomic_DNA"/>
</dbReference>
<proteinExistence type="inferred from homology"/>
<dbReference type="GO" id="GO:0140662">
    <property type="term" value="F:ATP-dependent protein folding chaperone"/>
    <property type="evidence" value="ECO:0007669"/>
    <property type="project" value="InterPro"/>
</dbReference>
<dbReference type="SUPFAM" id="SSF48592">
    <property type="entry name" value="GroEL equatorial domain-like"/>
    <property type="match status" value="1"/>
</dbReference>
<dbReference type="GO" id="GO:0005524">
    <property type="term" value="F:ATP binding"/>
    <property type="evidence" value="ECO:0007669"/>
    <property type="project" value="InterPro"/>
</dbReference>